<feature type="domain" description="Protein kinase" evidence="2">
    <location>
        <begin position="1"/>
        <end position="265"/>
    </location>
</feature>
<dbReference type="PANTHER" id="PTHR24347">
    <property type="entry name" value="SERINE/THREONINE-PROTEIN KINASE"/>
    <property type="match status" value="1"/>
</dbReference>
<evidence type="ECO:0000259" key="2">
    <source>
        <dbReference type="PROSITE" id="PS50011"/>
    </source>
</evidence>
<comment type="caution">
    <text evidence="3">The sequence shown here is derived from an EMBL/GenBank/DDBJ whole genome shotgun (WGS) entry which is preliminary data.</text>
</comment>
<dbReference type="OrthoDB" id="336747at2759"/>
<dbReference type="Gene3D" id="3.30.200.20">
    <property type="entry name" value="Phosphorylase Kinase, domain 1"/>
    <property type="match status" value="1"/>
</dbReference>
<dbReference type="InterPro" id="IPR000719">
    <property type="entry name" value="Prot_kinase_dom"/>
</dbReference>
<dbReference type="GO" id="GO:0005524">
    <property type="term" value="F:ATP binding"/>
    <property type="evidence" value="ECO:0007669"/>
    <property type="project" value="InterPro"/>
</dbReference>
<dbReference type="EMBL" id="BGPR01010025">
    <property type="protein sequence ID" value="GBN43832.1"/>
    <property type="molecule type" value="Genomic_DNA"/>
</dbReference>
<sequence>MKVLLRGNASQVPKQCSDEGAGVGDLKREATICHVLKHPHIVELLETYSSDGMLYMVFEYMEGSDLCYEIVKRALLGFVYSEAVASHYMRQVLEAVRYCHENDIIHRDIKPQCILLATVENSAPVKLGGFGSAIKVKGDKNVSGEVYDYRSGIGTNGRFYLKCDEHGRIGTSHFMAPEIVLRRPYGKPADVWSCGVLLYVLLTGTQPFLGTKEWLYESICSGHVNMTGRPWDIISNHATDLLNKMLALNPKDRITVEEALDHPWIKDRELCSPKIHLQETVDELAKFNARRKLKGAVIAAVSSPKWTNFYNDPNVDRGPDFDLEEVTSAGAVSLILDSLDDIHCLTECPEHEREFLMSVLDDTQLHALLDVSTHFFPIAQYFSVQYNEEYSPSTVKAKSYLKSFIDPMIWKPRISDGSSH</sequence>
<dbReference type="FunFam" id="1.10.510.10:FF:001592">
    <property type="entry name" value="Peripheral plasma membrane protein CASK"/>
    <property type="match status" value="1"/>
</dbReference>
<dbReference type="InterPro" id="IPR036892">
    <property type="entry name" value="L27_dom_sf"/>
</dbReference>
<dbReference type="PROSITE" id="PS50011">
    <property type="entry name" value="PROTEIN_KINASE_DOM"/>
    <property type="match status" value="1"/>
</dbReference>
<keyword evidence="4" id="KW-1185">Reference proteome</keyword>
<dbReference type="SUPFAM" id="SSF101288">
    <property type="entry name" value="L27 domain"/>
    <property type="match status" value="1"/>
</dbReference>
<accession>A0A4Y2NYD7</accession>
<organism evidence="3 4">
    <name type="scientific">Araneus ventricosus</name>
    <name type="common">Orbweaver spider</name>
    <name type="synonym">Epeira ventricosa</name>
    <dbReference type="NCBI Taxonomy" id="182803"/>
    <lineage>
        <taxon>Eukaryota</taxon>
        <taxon>Metazoa</taxon>
        <taxon>Ecdysozoa</taxon>
        <taxon>Arthropoda</taxon>
        <taxon>Chelicerata</taxon>
        <taxon>Arachnida</taxon>
        <taxon>Araneae</taxon>
        <taxon>Araneomorphae</taxon>
        <taxon>Entelegynae</taxon>
        <taxon>Araneoidea</taxon>
        <taxon>Araneidae</taxon>
        <taxon>Araneus</taxon>
    </lineage>
</organism>
<dbReference type="InterPro" id="IPR011009">
    <property type="entry name" value="Kinase-like_dom_sf"/>
</dbReference>
<dbReference type="SUPFAM" id="SSF56112">
    <property type="entry name" value="Protein kinase-like (PK-like)"/>
    <property type="match status" value="1"/>
</dbReference>
<reference evidence="3 4" key="1">
    <citation type="journal article" date="2019" name="Sci. Rep.">
        <title>Orb-weaving spider Araneus ventricosus genome elucidates the spidroin gene catalogue.</title>
        <authorList>
            <person name="Kono N."/>
            <person name="Nakamura H."/>
            <person name="Ohtoshi R."/>
            <person name="Moran D.A.P."/>
            <person name="Shinohara A."/>
            <person name="Yoshida Y."/>
            <person name="Fujiwara M."/>
            <person name="Mori M."/>
            <person name="Tomita M."/>
            <person name="Arakawa K."/>
        </authorList>
    </citation>
    <scope>NUCLEOTIDE SEQUENCE [LARGE SCALE GENOMIC DNA]</scope>
</reference>
<proteinExistence type="predicted"/>
<dbReference type="Pfam" id="PF00069">
    <property type="entry name" value="Pkinase"/>
    <property type="match status" value="1"/>
</dbReference>
<evidence type="ECO:0000256" key="1">
    <source>
        <dbReference type="SAM" id="MobiDB-lite"/>
    </source>
</evidence>
<name>A0A4Y2NYD7_ARAVE</name>
<dbReference type="Gene3D" id="6.10.140.620">
    <property type="match status" value="1"/>
</dbReference>
<evidence type="ECO:0000313" key="3">
    <source>
        <dbReference type="EMBL" id="GBN43832.1"/>
    </source>
</evidence>
<gene>
    <name evidence="3" type="primary">Cask_2</name>
    <name evidence="3" type="ORF">AVEN_149663_1</name>
</gene>
<dbReference type="AlphaFoldDB" id="A0A4Y2NYD7"/>
<dbReference type="Gene3D" id="1.10.510.10">
    <property type="entry name" value="Transferase(Phosphotransferase) domain 1"/>
    <property type="match status" value="1"/>
</dbReference>
<dbReference type="Proteomes" id="UP000499080">
    <property type="component" value="Unassembled WGS sequence"/>
</dbReference>
<feature type="region of interest" description="Disordered" evidence="1">
    <location>
        <begin position="1"/>
        <end position="21"/>
    </location>
</feature>
<dbReference type="GO" id="GO:0004672">
    <property type="term" value="F:protein kinase activity"/>
    <property type="evidence" value="ECO:0007669"/>
    <property type="project" value="InterPro"/>
</dbReference>
<protein>
    <submittedName>
        <fullName evidence="3">Peripheral plasma membrane protein CASK</fullName>
    </submittedName>
</protein>
<dbReference type="Gene3D" id="1.10.287.650">
    <property type="entry name" value="L27 domain"/>
    <property type="match status" value="1"/>
</dbReference>
<evidence type="ECO:0000313" key="4">
    <source>
        <dbReference type="Proteomes" id="UP000499080"/>
    </source>
</evidence>